<dbReference type="InterPro" id="IPR000719">
    <property type="entry name" value="Prot_kinase_dom"/>
</dbReference>
<feature type="domain" description="Protein kinase" evidence="11">
    <location>
        <begin position="1"/>
        <end position="222"/>
    </location>
</feature>
<dbReference type="GO" id="GO:0017148">
    <property type="term" value="P:negative regulation of translation"/>
    <property type="evidence" value="ECO:0007669"/>
    <property type="project" value="UniProtKB-KW"/>
</dbReference>
<evidence type="ECO:0000256" key="9">
    <source>
        <dbReference type="ARBA" id="ARBA00048659"/>
    </source>
</evidence>
<evidence type="ECO:0000256" key="7">
    <source>
        <dbReference type="ARBA" id="ARBA00023193"/>
    </source>
</evidence>
<dbReference type="Gene3D" id="3.30.200.20">
    <property type="entry name" value="Phosphorylase Kinase, domain 1"/>
    <property type="match status" value="1"/>
</dbReference>
<dbReference type="OrthoDB" id="4062651at2759"/>
<dbReference type="GO" id="GO:0005737">
    <property type="term" value="C:cytoplasm"/>
    <property type="evidence" value="ECO:0007669"/>
    <property type="project" value="TreeGrafter"/>
</dbReference>
<dbReference type="PANTHER" id="PTHR11042">
    <property type="entry name" value="EUKARYOTIC TRANSLATION INITIATION FACTOR 2-ALPHA KINASE EIF2-ALPHA KINASE -RELATED"/>
    <property type="match status" value="1"/>
</dbReference>
<keyword evidence="2" id="KW-0723">Serine/threonine-protein kinase</keyword>
<dbReference type="PROSITE" id="PS00108">
    <property type="entry name" value="PROTEIN_KINASE_ST"/>
    <property type="match status" value="1"/>
</dbReference>
<dbReference type="PROSITE" id="PS50011">
    <property type="entry name" value="PROTEIN_KINASE_DOM"/>
    <property type="match status" value="1"/>
</dbReference>
<evidence type="ECO:0000256" key="6">
    <source>
        <dbReference type="ARBA" id="ARBA00022840"/>
    </source>
</evidence>
<reference evidence="12" key="1">
    <citation type="submission" date="2020-11" db="EMBL/GenBank/DDBJ databases">
        <authorList>
            <person name="Tran Van P."/>
        </authorList>
    </citation>
    <scope>NUCLEOTIDE SEQUENCE</scope>
</reference>
<evidence type="ECO:0000256" key="8">
    <source>
        <dbReference type="ARBA" id="ARBA00037982"/>
    </source>
</evidence>
<dbReference type="Pfam" id="PF00069">
    <property type="entry name" value="Pkinase"/>
    <property type="match status" value="1"/>
</dbReference>
<accession>A0A7R9KBD7</accession>
<keyword evidence="6" id="KW-0067">ATP-binding</keyword>
<dbReference type="PANTHER" id="PTHR11042:SF160">
    <property type="entry name" value="EUKARYOTIC TRANSLATION INITIATION FACTOR 2-ALPHA KINASE 1"/>
    <property type="match status" value="1"/>
</dbReference>
<name>A0A7R9KBD7_9ACAR</name>
<protein>
    <recommendedName>
        <fullName evidence="1">non-specific serine/threonine protein kinase</fullName>
        <ecNumber evidence="1">2.7.11.1</ecNumber>
    </recommendedName>
</protein>
<comment type="similarity">
    <text evidence="8">Belongs to the protein kinase superfamily. Ser/Thr protein kinase family. GCN2 subfamily.</text>
</comment>
<dbReference type="GO" id="GO:0004694">
    <property type="term" value="F:eukaryotic translation initiation factor 2alpha kinase activity"/>
    <property type="evidence" value="ECO:0007669"/>
    <property type="project" value="TreeGrafter"/>
</dbReference>
<evidence type="ECO:0000256" key="10">
    <source>
        <dbReference type="ARBA" id="ARBA00048977"/>
    </source>
</evidence>
<keyword evidence="4" id="KW-0547">Nucleotide-binding</keyword>
<evidence type="ECO:0000256" key="2">
    <source>
        <dbReference type="ARBA" id="ARBA00022527"/>
    </source>
</evidence>
<sequence length="278" mass="32640">MIEITKIDILNEVNSVAKLDSKYVVKYYHSWIESHYVYIQMEFCSQNLESVLKDKPIVFGRQPDKTMNIIEYFVSCEMFYDLLQGIQYLHNQNPPVIHRDIKPKNILIMINDCNKMFIKLCDFGLATEHEQFKSHTRGVGTAGYKAPETVLSKYGIKADIYSLGVVGMEISINWVSHEEYKDATFVERYKKLEQIVYSMINPKENKRPTSSQILEEHRHWSLDKSMITNELHFDKVLNTLNSSNNPFFYQYLLFKTSVIEIDEVSVNWSNRRGDRPII</sequence>
<proteinExistence type="inferred from homology"/>
<dbReference type="CDD" id="cd00180">
    <property type="entry name" value="PKc"/>
    <property type="match status" value="1"/>
</dbReference>
<keyword evidence="3" id="KW-0808">Transferase</keyword>
<evidence type="ECO:0000256" key="4">
    <source>
        <dbReference type="ARBA" id="ARBA00022741"/>
    </source>
</evidence>
<dbReference type="GO" id="GO:0005524">
    <property type="term" value="F:ATP binding"/>
    <property type="evidence" value="ECO:0007669"/>
    <property type="project" value="UniProtKB-KW"/>
</dbReference>
<evidence type="ECO:0000256" key="3">
    <source>
        <dbReference type="ARBA" id="ARBA00022679"/>
    </source>
</evidence>
<dbReference type="EC" id="2.7.11.1" evidence="1"/>
<dbReference type="Gene3D" id="1.10.510.10">
    <property type="entry name" value="Transferase(Phosphotransferase) domain 1"/>
    <property type="match status" value="1"/>
</dbReference>
<dbReference type="EMBL" id="CAJPIZ010000022">
    <property type="protein sequence ID" value="CAG2100076.1"/>
    <property type="molecule type" value="Genomic_DNA"/>
</dbReference>
<comment type="catalytic activity">
    <reaction evidence="9">
        <text>L-threonyl-[protein] + ATP = O-phospho-L-threonyl-[protein] + ADP + H(+)</text>
        <dbReference type="Rhea" id="RHEA:46608"/>
        <dbReference type="Rhea" id="RHEA-COMP:11060"/>
        <dbReference type="Rhea" id="RHEA-COMP:11605"/>
        <dbReference type="ChEBI" id="CHEBI:15378"/>
        <dbReference type="ChEBI" id="CHEBI:30013"/>
        <dbReference type="ChEBI" id="CHEBI:30616"/>
        <dbReference type="ChEBI" id="CHEBI:61977"/>
        <dbReference type="ChEBI" id="CHEBI:456216"/>
        <dbReference type="EC" id="2.7.11.1"/>
    </reaction>
    <physiologicalReaction direction="left-to-right" evidence="9">
        <dbReference type="Rhea" id="RHEA:46609"/>
    </physiologicalReaction>
</comment>
<evidence type="ECO:0000259" key="11">
    <source>
        <dbReference type="PROSITE" id="PS50011"/>
    </source>
</evidence>
<dbReference type="SUPFAM" id="SSF56112">
    <property type="entry name" value="Protein kinase-like (PK-like)"/>
    <property type="match status" value="1"/>
</dbReference>
<keyword evidence="7" id="KW-0652">Protein synthesis inhibitor</keyword>
<dbReference type="GO" id="GO:0005634">
    <property type="term" value="C:nucleus"/>
    <property type="evidence" value="ECO:0007669"/>
    <property type="project" value="TreeGrafter"/>
</dbReference>
<dbReference type="AlphaFoldDB" id="A0A7R9KBD7"/>
<keyword evidence="13" id="KW-1185">Reference proteome</keyword>
<keyword evidence="5" id="KW-0418">Kinase</keyword>
<evidence type="ECO:0000256" key="5">
    <source>
        <dbReference type="ARBA" id="ARBA00022777"/>
    </source>
</evidence>
<evidence type="ECO:0000256" key="1">
    <source>
        <dbReference type="ARBA" id="ARBA00012513"/>
    </source>
</evidence>
<dbReference type="SMART" id="SM00220">
    <property type="entry name" value="S_TKc"/>
    <property type="match status" value="1"/>
</dbReference>
<dbReference type="InterPro" id="IPR008271">
    <property type="entry name" value="Ser/Thr_kinase_AS"/>
</dbReference>
<dbReference type="EMBL" id="OC854597">
    <property type="protein sequence ID" value="CAD7619646.1"/>
    <property type="molecule type" value="Genomic_DNA"/>
</dbReference>
<evidence type="ECO:0000313" key="13">
    <source>
        <dbReference type="Proteomes" id="UP000759131"/>
    </source>
</evidence>
<gene>
    <name evidence="12" type="ORF">OSB1V03_LOCUS146</name>
</gene>
<organism evidence="12">
    <name type="scientific">Medioppia subpectinata</name>
    <dbReference type="NCBI Taxonomy" id="1979941"/>
    <lineage>
        <taxon>Eukaryota</taxon>
        <taxon>Metazoa</taxon>
        <taxon>Ecdysozoa</taxon>
        <taxon>Arthropoda</taxon>
        <taxon>Chelicerata</taxon>
        <taxon>Arachnida</taxon>
        <taxon>Acari</taxon>
        <taxon>Acariformes</taxon>
        <taxon>Sarcoptiformes</taxon>
        <taxon>Oribatida</taxon>
        <taxon>Brachypylina</taxon>
        <taxon>Oppioidea</taxon>
        <taxon>Oppiidae</taxon>
        <taxon>Medioppia</taxon>
    </lineage>
</organism>
<dbReference type="InterPro" id="IPR011009">
    <property type="entry name" value="Kinase-like_dom_sf"/>
</dbReference>
<dbReference type="InterPro" id="IPR050339">
    <property type="entry name" value="CC_SR_Kinase"/>
</dbReference>
<evidence type="ECO:0000313" key="12">
    <source>
        <dbReference type="EMBL" id="CAD7619646.1"/>
    </source>
</evidence>
<comment type="catalytic activity">
    <reaction evidence="10">
        <text>L-seryl-[protein] + ATP = O-phospho-L-seryl-[protein] + ADP + H(+)</text>
        <dbReference type="Rhea" id="RHEA:17989"/>
        <dbReference type="Rhea" id="RHEA-COMP:9863"/>
        <dbReference type="Rhea" id="RHEA-COMP:11604"/>
        <dbReference type="ChEBI" id="CHEBI:15378"/>
        <dbReference type="ChEBI" id="CHEBI:29999"/>
        <dbReference type="ChEBI" id="CHEBI:30616"/>
        <dbReference type="ChEBI" id="CHEBI:83421"/>
        <dbReference type="ChEBI" id="CHEBI:456216"/>
        <dbReference type="EC" id="2.7.11.1"/>
    </reaction>
    <physiologicalReaction direction="left-to-right" evidence="10">
        <dbReference type="Rhea" id="RHEA:17990"/>
    </physiologicalReaction>
</comment>
<dbReference type="Proteomes" id="UP000759131">
    <property type="component" value="Unassembled WGS sequence"/>
</dbReference>